<dbReference type="Pfam" id="PF01725">
    <property type="entry name" value="Ham1p_like"/>
    <property type="match status" value="1"/>
</dbReference>
<comment type="subunit">
    <text evidence="2 10">Homodimer.</text>
</comment>
<dbReference type="InterPro" id="IPR029001">
    <property type="entry name" value="ITPase-like_fam"/>
</dbReference>
<accession>A0A2R6Y5B9</accession>
<evidence type="ECO:0000256" key="2">
    <source>
        <dbReference type="ARBA" id="ARBA00011738"/>
    </source>
</evidence>
<keyword evidence="6 10" id="KW-0460">Magnesium</keyword>
<evidence type="ECO:0000256" key="9">
    <source>
        <dbReference type="ARBA" id="ARBA00052017"/>
    </source>
</evidence>
<name>A0A2R6Y5B9_9BACL</name>
<comment type="function">
    <text evidence="10">Pyrophosphatase that catalyzes the hydrolysis of nucleoside triphosphates to their monophosphate derivatives, with a high preference for the non-canonical purine nucleotides XTP (xanthosine triphosphate), dITP (deoxyinosine triphosphate) and ITP. Seems to function as a house-cleaning enzyme that removes non-canonical purine nucleotides from the nucleotide pool, thus preventing their incorporation into DNA/RNA and avoiding chromosomal lesions.</text>
</comment>
<feature type="binding site" evidence="10">
    <location>
        <position position="181"/>
    </location>
    <ligand>
        <name>substrate</name>
    </ligand>
</feature>
<evidence type="ECO:0000256" key="5">
    <source>
        <dbReference type="ARBA" id="ARBA00022801"/>
    </source>
</evidence>
<comment type="catalytic activity">
    <reaction evidence="10">
        <text>ITP + H2O = IMP + diphosphate + H(+)</text>
        <dbReference type="Rhea" id="RHEA:29399"/>
        <dbReference type="ChEBI" id="CHEBI:15377"/>
        <dbReference type="ChEBI" id="CHEBI:15378"/>
        <dbReference type="ChEBI" id="CHEBI:33019"/>
        <dbReference type="ChEBI" id="CHEBI:58053"/>
        <dbReference type="ChEBI" id="CHEBI:61402"/>
        <dbReference type="EC" id="3.6.1.66"/>
    </reaction>
</comment>
<comment type="caution">
    <text evidence="12">The sequence shown here is derived from an EMBL/GenBank/DDBJ whole genome shotgun (WGS) entry which is preliminary data.</text>
</comment>
<reference evidence="13" key="1">
    <citation type="journal article" date="2018" name="Sci. Rep.">
        <title>Lignite coal burning seam in the remote Altai Mountains harbors a hydrogen-driven thermophilic microbial community.</title>
        <authorList>
            <person name="Kadnikov V.V."/>
            <person name="Mardanov A.V."/>
            <person name="Ivasenko D.A."/>
            <person name="Antsiferov D.V."/>
            <person name="Beletsky A.V."/>
            <person name="Karnachuk O.V."/>
            <person name="Ravin N.V."/>
        </authorList>
    </citation>
    <scope>NUCLEOTIDE SEQUENCE [LARGE SCALE GENOMIC DNA]</scope>
</reference>
<dbReference type="GO" id="GO:0046872">
    <property type="term" value="F:metal ion binding"/>
    <property type="evidence" value="ECO:0007669"/>
    <property type="project" value="UniProtKB-KW"/>
</dbReference>
<dbReference type="Gene3D" id="3.90.950.10">
    <property type="match status" value="1"/>
</dbReference>
<comment type="cofactor">
    <cofactor evidence="10">
        <name>Mg(2+)</name>
        <dbReference type="ChEBI" id="CHEBI:18420"/>
    </cofactor>
    <text evidence="10">Binds 1 Mg(2+) ion per subunit.</text>
</comment>
<dbReference type="GO" id="GO:0000166">
    <property type="term" value="F:nucleotide binding"/>
    <property type="evidence" value="ECO:0007669"/>
    <property type="project" value="UniProtKB-KW"/>
</dbReference>
<evidence type="ECO:0000256" key="1">
    <source>
        <dbReference type="ARBA" id="ARBA00008023"/>
    </source>
</evidence>
<dbReference type="AlphaFoldDB" id="A0A2R6Y5B9"/>
<dbReference type="Proteomes" id="UP000244338">
    <property type="component" value="Unassembled WGS sequence"/>
</dbReference>
<feature type="binding site" evidence="10">
    <location>
        <begin position="186"/>
        <end position="187"/>
    </location>
    <ligand>
        <name>substrate</name>
    </ligand>
</feature>
<evidence type="ECO:0000256" key="3">
    <source>
        <dbReference type="ARBA" id="ARBA00022723"/>
    </source>
</evidence>
<evidence type="ECO:0000256" key="4">
    <source>
        <dbReference type="ARBA" id="ARBA00022741"/>
    </source>
</evidence>
<evidence type="ECO:0000313" key="12">
    <source>
        <dbReference type="EMBL" id="PTQ57872.1"/>
    </source>
</evidence>
<proteinExistence type="inferred from homology"/>
<dbReference type="GO" id="GO:0009117">
    <property type="term" value="P:nucleotide metabolic process"/>
    <property type="evidence" value="ECO:0007669"/>
    <property type="project" value="UniProtKB-KW"/>
</dbReference>
<feature type="binding site" evidence="10">
    <location>
        <position position="75"/>
    </location>
    <ligand>
        <name>substrate</name>
    </ligand>
</feature>
<dbReference type="EMBL" id="PEBX01000001">
    <property type="protein sequence ID" value="PTQ57872.1"/>
    <property type="molecule type" value="Genomic_DNA"/>
</dbReference>
<comment type="similarity">
    <text evidence="1 10 11">Belongs to the HAM1 NTPase family.</text>
</comment>
<feature type="active site" description="Proton acceptor" evidence="10">
    <location>
        <position position="74"/>
    </location>
</feature>
<protein>
    <recommendedName>
        <fullName evidence="10">dITP/XTP pyrophosphatase</fullName>
        <ecNumber evidence="10">3.6.1.66</ecNumber>
    </recommendedName>
    <alternativeName>
        <fullName evidence="10">Non-canonical purine NTP pyrophosphatase</fullName>
    </alternativeName>
    <alternativeName>
        <fullName evidence="10">Non-standard purine NTP pyrophosphatase</fullName>
    </alternativeName>
    <alternativeName>
        <fullName evidence="10">Nucleoside-triphosphate diphosphatase</fullName>
    </alternativeName>
    <alternativeName>
        <fullName evidence="10">Nucleoside-triphosphate pyrophosphatase</fullName>
        <shortName evidence="10">NTPase</shortName>
    </alternativeName>
</protein>
<dbReference type="GO" id="GO:0036220">
    <property type="term" value="F:ITP diphosphatase activity"/>
    <property type="evidence" value="ECO:0007669"/>
    <property type="project" value="UniProtKB-UniRule"/>
</dbReference>
<feature type="binding site" evidence="10">
    <location>
        <position position="74"/>
    </location>
    <ligand>
        <name>Mg(2+)</name>
        <dbReference type="ChEBI" id="CHEBI:18420"/>
    </ligand>
</feature>
<gene>
    <name evidence="12" type="ORF">BSOLF_0383</name>
</gene>
<dbReference type="HAMAP" id="MF_01405">
    <property type="entry name" value="Non_canon_purine_NTPase"/>
    <property type="match status" value="1"/>
</dbReference>
<evidence type="ECO:0000256" key="6">
    <source>
        <dbReference type="ARBA" id="ARBA00022842"/>
    </source>
</evidence>
<dbReference type="GO" id="GO:0009146">
    <property type="term" value="P:purine nucleoside triphosphate catabolic process"/>
    <property type="evidence" value="ECO:0007669"/>
    <property type="project" value="UniProtKB-UniRule"/>
</dbReference>
<dbReference type="GO" id="GO:0017111">
    <property type="term" value="F:ribonucleoside triphosphate phosphatase activity"/>
    <property type="evidence" value="ECO:0007669"/>
    <property type="project" value="InterPro"/>
</dbReference>
<dbReference type="InterPro" id="IPR002637">
    <property type="entry name" value="RdgB/HAM1"/>
</dbReference>
<feature type="binding site" evidence="10">
    <location>
        <begin position="12"/>
        <end position="17"/>
    </location>
    <ligand>
        <name>substrate</name>
    </ligand>
</feature>
<dbReference type="GO" id="GO:0035870">
    <property type="term" value="F:dITP diphosphatase activity"/>
    <property type="evidence" value="ECO:0007669"/>
    <property type="project" value="UniProtKB-UniRule"/>
</dbReference>
<keyword evidence="4 10" id="KW-0547">Nucleotide-binding</keyword>
<keyword evidence="5 10" id="KW-0378">Hydrolase</keyword>
<dbReference type="PANTHER" id="PTHR11067">
    <property type="entry name" value="INOSINE TRIPHOSPHATE PYROPHOSPHATASE/HAM1 PROTEIN"/>
    <property type="match status" value="1"/>
</dbReference>
<dbReference type="InterPro" id="IPR020922">
    <property type="entry name" value="dITP/XTP_pyrophosphatase"/>
</dbReference>
<dbReference type="SUPFAM" id="SSF52972">
    <property type="entry name" value="ITPase-like"/>
    <property type="match status" value="1"/>
</dbReference>
<dbReference type="GO" id="GO:0036222">
    <property type="term" value="F:XTP diphosphatase activity"/>
    <property type="evidence" value="ECO:0007669"/>
    <property type="project" value="UniProtKB-UniRule"/>
</dbReference>
<dbReference type="EC" id="3.6.1.66" evidence="10"/>
<dbReference type="FunFam" id="3.90.950.10:FF:000001">
    <property type="entry name" value="dITP/XTP pyrophosphatase"/>
    <property type="match status" value="1"/>
</dbReference>
<dbReference type="NCBIfam" id="TIGR00042">
    <property type="entry name" value="RdgB/HAM1 family non-canonical purine NTP pyrophosphatase"/>
    <property type="match status" value="1"/>
</dbReference>
<evidence type="ECO:0000256" key="8">
    <source>
        <dbReference type="ARBA" id="ARBA00051875"/>
    </source>
</evidence>
<organism evidence="12 13">
    <name type="scientific">Candidatus Carbonibacillus altaicus</name>
    <dbReference type="NCBI Taxonomy" id="2163959"/>
    <lineage>
        <taxon>Bacteria</taxon>
        <taxon>Bacillati</taxon>
        <taxon>Bacillota</taxon>
        <taxon>Bacilli</taxon>
        <taxon>Bacillales</taxon>
        <taxon>Candidatus Carbonibacillus</taxon>
    </lineage>
</organism>
<comment type="catalytic activity">
    <reaction evidence="9 10">
        <text>XTP + H2O = XMP + diphosphate + H(+)</text>
        <dbReference type="Rhea" id="RHEA:28610"/>
        <dbReference type="ChEBI" id="CHEBI:15377"/>
        <dbReference type="ChEBI" id="CHEBI:15378"/>
        <dbReference type="ChEBI" id="CHEBI:33019"/>
        <dbReference type="ChEBI" id="CHEBI:57464"/>
        <dbReference type="ChEBI" id="CHEBI:61314"/>
        <dbReference type="EC" id="3.6.1.66"/>
    </reaction>
</comment>
<comment type="catalytic activity">
    <reaction evidence="8 10">
        <text>dITP + H2O = dIMP + diphosphate + H(+)</text>
        <dbReference type="Rhea" id="RHEA:28342"/>
        <dbReference type="ChEBI" id="CHEBI:15377"/>
        <dbReference type="ChEBI" id="CHEBI:15378"/>
        <dbReference type="ChEBI" id="CHEBI:33019"/>
        <dbReference type="ChEBI" id="CHEBI:61194"/>
        <dbReference type="ChEBI" id="CHEBI:61382"/>
        <dbReference type="EC" id="3.6.1.66"/>
    </reaction>
</comment>
<dbReference type="PANTHER" id="PTHR11067:SF9">
    <property type="entry name" value="INOSINE TRIPHOSPHATE PYROPHOSPHATASE"/>
    <property type="match status" value="1"/>
</dbReference>
<evidence type="ECO:0000256" key="11">
    <source>
        <dbReference type="RuleBase" id="RU003781"/>
    </source>
</evidence>
<keyword evidence="3 10" id="KW-0479">Metal-binding</keyword>
<evidence type="ECO:0000256" key="10">
    <source>
        <dbReference type="HAMAP-Rule" id="MF_01405"/>
    </source>
</evidence>
<sequence>MRIPLQKLIVASYNDHKVKELTLLFRNTPLDVVGLRSLSSTIELKEEGETFAENALQKARTVFAVTHEATLADDSGLEVVALGGAPGVFSARYAGEGATDEDNNKTLLRALRGIRDRRARFVSVLAFIYEEGGRVKEELFRGELEGEIVTEPRGTNGFGYDPLFYVPSLGKTLAELDTNQKNVLSHRARAFQKFKAWLDGSAST</sequence>
<comment type="caution">
    <text evidence="10">Lacks conserved residue(s) required for the propagation of feature annotation.</text>
</comment>
<dbReference type="GO" id="GO:0005829">
    <property type="term" value="C:cytosol"/>
    <property type="evidence" value="ECO:0007669"/>
    <property type="project" value="TreeGrafter"/>
</dbReference>
<dbReference type="CDD" id="cd00515">
    <property type="entry name" value="HAM1"/>
    <property type="match status" value="1"/>
</dbReference>
<keyword evidence="7 10" id="KW-0546">Nucleotide metabolism</keyword>
<evidence type="ECO:0000313" key="13">
    <source>
        <dbReference type="Proteomes" id="UP000244338"/>
    </source>
</evidence>
<evidence type="ECO:0000256" key="7">
    <source>
        <dbReference type="ARBA" id="ARBA00023080"/>
    </source>
</evidence>
<feature type="binding site" evidence="10">
    <location>
        <begin position="158"/>
        <end position="161"/>
    </location>
    <ligand>
        <name>substrate</name>
    </ligand>
</feature>